<feature type="compositionally biased region" description="Basic and acidic residues" evidence="1">
    <location>
        <begin position="97"/>
        <end position="116"/>
    </location>
</feature>
<feature type="compositionally biased region" description="Low complexity" evidence="1">
    <location>
        <begin position="331"/>
        <end position="342"/>
    </location>
</feature>
<organism evidence="2 3">
    <name type="scientific">Timema podura</name>
    <name type="common">Walking stick</name>
    <dbReference type="NCBI Taxonomy" id="61482"/>
    <lineage>
        <taxon>Eukaryota</taxon>
        <taxon>Metazoa</taxon>
        <taxon>Ecdysozoa</taxon>
        <taxon>Arthropoda</taxon>
        <taxon>Hexapoda</taxon>
        <taxon>Insecta</taxon>
        <taxon>Pterygota</taxon>
        <taxon>Neoptera</taxon>
        <taxon>Polyneoptera</taxon>
        <taxon>Phasmatodea</taxon>
        <taxon>Timematodea</taxon>
        <taxon>Timematoidea</taxon>
        <taxon>Timematidae</taxon>
        <taxon>Timema</taxon>
    </lineage>
</organism>
<sequence length="432" mass="49063">MNHCVSSGCRSMSGETSPERMTGDSSGRDNNRNHTSRSGQGRNHRANSRDKNPNTSHQNKDQRGSSMDRNRRGNSQNRKRSNVSKDRNQGGYVGDRNQGDDKYNRNQHSNSHDKNIQAESQNQRRGISQDQNRHNTGQNRTQRNSSRERSGRSNSQIRNQRGGSQENQLFHRRNNTADTTSWRSSQDRETSLDRYPRNLRAPSKEKGDPWDRYHHRADSRERNNRGSGKETSLAGASRESINTRVRKEKSSQSVSVAEVGWVDKAAHKEHGRVSGRPSRPELSQEFGNQDVSSPGILVLPPPDMSVPPPSYQPVFRQLFDHNNPNKPIIVSSSPTNRNTSSTLAQNNRENEPVPDLLHSPGLVSYTGATPQLQELEEQFGNSRPSWYSPYSQSFRQAHSQRLILDIERADAELQWILSSGGILRDWNRIVYI</sequence>
<feature type="compositionally biased region" description="Basic and acidic residues" evidence="1">
    <location>
        <begin position="17"/>
        <end position="32"/>
    </location>
</feature>
<dbReference type="EMBL" id="CAJPIN010051988">
    <property type="protein sequence ID" value="CAG2066248.1"/>
    <property type="molecule type" value="Genomic_DNA"/>
</dbReference>
<feature type="region of interest" description="Disordered" evidence="1">
    <location>
        <begin position="267"/>
        <end position="307"/>
    </location>
</feature>
<proteinExistence type="predicted"/>
<feature type="compositionally biased region" description="Polar residues" evidence="1">
    <location>
        <begin position="117"/>
        <end position="142"/>
    </location>
</feature>
<feature type="compositionally biased region" description="Polar residues" evidence="1">
    <location>
        <begin position="1"/>
        <end position="16"/>
    </location>
</feature>
<feature type="compositionally biased region" description="Basic and acidic residues" evidence="1">
    <location>
        <begin position="47"/>
        <end position="71"/>
    </location>
</feature>
<evidence type="ECO:0000256" key="1">
    <source>
        <dbReference type="SAM" id="MobiDB-lite"/>
    </source>
</evidence>
<feature type="compositionally biased region" description="Polar residues" evidence="1">
    <location>
        <begin position="156"/>
        <end position="168"/>
    </location>
</feature>
<name>A0ABN7PEM8_TIMPD</name>
<comment type="caution">
    <text evidence="2">The sequence shown here is derived from an EMBL/GenBank/DDBJ whole genome shotgun (WGS) entry which is preliminary data.</text>
</comment>
<reference evidence="2" key="1">
    <citation type="submission" date="2021-03" db="EMBL/GenBank/DDBJ databases">
        <authorList>
            <person name="Tran Van P."/>
        </authorList>
    </citation>
    <scope>NUCLEOTIDE SEQUENCE</scope>
</reference>
<gene>
    <name evidence="2" type="ORF">TPAB3V08_LOCUS13191</name>
</gene>
<dbReference type="Proteomes" id="UP001153148">
    <property type="component" value="Unassembled WGS sequence"/>
</dbReference>
<feature type="non-terminal residue" evidence="2">
    <location>
        <position position="432"/>
    </location>
</feature>
<feature type="compositionally biased region" description="Basic and acidic residues" evidence="1">
    <location>
        <begin position="185"/>
        <end position="228"/>
    </location>
</feature>
<feature type="region of interest" description="Disordered" evidence="1">
    <location>
        <begin position="1"/>
        <end position="255"/>
    </location>
</feature>
<evidence type="ECO:0000313" key="2">
    <source>
        <dbReference type="EMBL" id="CAG2066248.1"/>
    </source>
</evidence>
<accession>A0ABN7PEM8</accession>
<feature type="region of interest" description="Disordered" evidence="1">
    <location>
        <begin position="322"/>
        <end position="352"/>
    </location>
</feature>
<keyword evidence="3" id="KW-1185">Reference proteome</keyword>
<evidence type="ECO:0000313" key="3">
    <source>
        <dbReference type="Proteomes" id="UP001153148"/>
    </source>
</evidence>
<protein>
    <submittedName>
        <fullName evidence="2">Uncharacterized protein</fullName>
    </submittedName>
</protein>